<dbReference type="EMBL" id="JAFDVH010000017">
    <property type="protein sequence ID" value="KAG7462068.1"/>
    <property type="molecule type" value="Genomic_DNA"/>
</dbReference>
<feature type="compositionally biased region" description="Polar residues" evidence="1">
    <location>
        <begin position="81"/>
        <end position="96"/>
    </location>
</feature>
<reference evidence="2" key="1">
    <citation type="submission" date="2021-01" db="EMBL/GenBank/DDBJ databases">
        <authorList>
            <person name="Zahm M."/>
            <person name="Roques C."/>
            <person name="Cabau C."/>
            <person name="Klopp C."/>
            <person name="Donnadieu C."/>
            <person name="Jouanno E."/>
            <person name="Lampietro C."/>
            <person name="Louis A."/>
            <person name="Herpin A."/>
            <person name="Echchiki A."/>
            <person name="Berthelot C."/>
            <person name="Parey E."/>
            <person name="Roest-Crollius H."/>
            <person name="Braasch I."/>
            <person name="Postlethwait J."/>
            <person name="Bobe J."/>
            <person name="Montfort J."/>
            <person name="Bouchez O."/>
            <person name="Begum T."/>
            <person name="Mejri S."/>
            <person name="Adams A."/>
            <person name="Chen W.-J."/>
            <person name="Guiguen Y."/>
        </authorList>
    </citation>
    <scope>NUCLEOTIDE SEQUENCE</scope>
    <source>
        <strain evidence="2">YG-15Mar2019-1</strain>
        <tissue evidence="2">Brain</tissue>
    </source>
</reference>
<keyword evidence="3" id="KW-1185">Reference proteome</keyword>
<dbReference type="AlphaFoldDB" id="A0A9D3SYT6"/>
<gene>
    <name evidence="2" type="ORF">MATL_G00198790</name>
</gene>
<comment type="caution">
    <text evidence="2">The sequence shown here is derived from an EMBL/GenBank/DDBJ whole genome shotgun (WGS) entry which is preliminary data.</text>
</comment>
<sequence>MSDTARSSFNTQLTSVMESLLTAAVCEITQIFEGSLSNSQMEIAQSREEVKSLKLQLEVLERRLKEVSESERTGKRMGQTMDPSSLVKSADANSDPGSEDNGPLLQPDVLTWRGDSTIGEGYEQPCMVKDEVEVTELESVSFTQGGAEVVSIVLKEESVELNPESLPVQVGESSPGVQGLMAPLPAAEQVNSQGAQKNSFLCNRVKPRPDQNPELLVGLLTARPRCALTQPGLLRPTHSTNGFNVLGPSGNRHGGPQVEFGDVQGRENAVGEGTRCAAQTRQVNNIGQGHASARELLFPSPA</sequence>
<accession>A0A9D3SYT6</accession>
<evidence type="ECO:0000313" key="3">
    <source>
        <dbReference type="Proteomes" id="UP001046870"/>
    </source>
</evidence>
<evidence type="ECO:0000313" key="2">
    <source>
        <dbReference type="EMBL" id="KAG7462068.1"/>
    </source>
</evidence>
<dbReference type="Proteomes" id="UP001046870">
    <property type="component" value="Chromosome 17"/>
</dbReference>
<evidence type="ECO:0000256" key="1">
    <source>
        <dbReference type="SAM" id="MobiDB-lite"/>
    </source>
</evidence>
<dbReference type="OrthoDB" id="3437960at2759"/>
<name>A0A9D3SYT6_MEGAT</name>
<feature type="region of interest" description="Disordered" evidence="1">
    <location>
        <begin position="66"/>
        <end position="108"/>
    </location>
</feature>
<organism evidence="2 3">
    <name type="scientific">Megalops atlanticus</name>
    <name type="common">Tarpon</name>
    <name type="synonym">Clupea gigantea</name>
    <dbReference type="NCBI Taxonomy" id="7932"/>
    <lineage>
        <taxon>Eukaryota</taxon>
        <taxon>Metazoa</taxon>
        <taxon>Chordata</taxon>
        <taxon>Craniata</taxon>
        <taxon>Vertebrata</taxon>
        <taxon>Euteleostomi</taxon>
        <taxon>Actinopterygii</taxon>
        <taxon>Neopterygii</taxon>
        <taxon>Teleostei</taxon>
        <taxon>Elopiformes</taxon>
        <taxon>Megalopidae</taxon>
        <taxon>Megalops</taxon>
    </lineage>
</organism>
<protein>
    <submittedName>
        <fullName evidence="2">Uncharacterized protein</fullName>
    </submittedName>
</protein>
<proteinExistence type="predicted"/>